<evidence type="ECO:0000313" key="3">
    <source>
        <dbReference type="EMBL" id="MDI3416996.1"/>
    </source>
</evidence>
<feature type="transmembrane region" description="Helical" evidence="2">
    <location>
        <begin position="315"/>
        <end position="335"/>
    </location>
</feature>
<feature type="transmembrane region" description="Helical" evidence="2">
    <location>
        <begin position="217"/>
        <end position="237"/>
    </location>
</feature>
<dbReference type="Proteomes" id="UP001237105">
    <property type="component" value="Unassembled WGS sequence"/>
</dbReference>
<evidence type="ECO:0000256" key="2">
    <source>
        <dbReference type="SAM" id="Phobius"/>
    </source>
</evidence>
<gene>
    <name evidence="3" type="ORF">QIT00_00210</name>
</gene>
<keyword evidence="2" id="KW-1133">Transmembrane helix</keyword>
<comment type="caution">
    <text evidence="3">The sequence shown here is derived from an EMBL/GenBank/DDBJ whole genome shotgun (WGS) entry which is preliminary data.</text>
</comment>
<evidence type="ECO:0000256" key="1">
    <source>
        <dbReference type="SAM" id="MobiDB-lite"/>
    </source>
</evidence>
<reference evidence="3 4" key="1">
    <citation type="submission" date="2023-05" db="EMBL/GenBank/DDBJ databases">
        <title>Draft genome sequence of Streptomyces sp. B-S-A12 isolated from a cave soil in Thailand.</title>
        <authorList>
            <person name="Chamroensaksri N."/>
            <person name="Muangham S."/>
        </authorList>
    </citation>
    <scope>NUCLEOTIDE SEQUENCE [LARGE SCALE GENOMIC DNA]</scope>
    <source>
        <strain evidence="3 4">B-S-A12</strain>
    </source>
</reference>
<feature type="transmembrane region" description="Helical" evidence="2">
    <location>
        <begin position="288"/>
        <end position="308"/>
    </location>
</feature>
<organism evidence="3 4">
    <name type="scientific">Streptomyces luteolus</name>
    <dbReference type="NCBI Taxonomy" id="3043615"/>
    <lineage>
        <taxon>Bacteria</taxon>
        <taxon>Bacillati</taxon>
        <taxon>Actinomycetota</taxon>
        <taxon>Actinomycetes</taxon>
        <taxon>Kitasatosporales</taxon>
        <taxon>Streptomycetaceae</taxon>
        <taxon>Streptomyces</taxon>
    </lineage>
</organism>
<evidence type="ECO:0008006" key="5">
    <source>
        <dbReference type="Google" id="ProtNLM"/>
    </source>
</evidence>
<protein>
    <recommendedName>
        <fullName evidence="5">Integral membrane protein</fullName>
    </recommendedName>
</protein>
<keyword evidence="4" id="KW-1185">Reference proteome</keyword>
<evidence type="ECO:0000313" key="4">
    <source>
        <dbReference type="Proteomes" id="UP001237105"/>
    </source>
</evidence>
<keyword evidence="2" id="KW-0472">Membrane</keyword>
<feature type="transmembrane region" description="Helical" evidence="2">
    <location>
        <begin position="347"/>
        <end position="369"/>
    </location>
</feature>
<feature type="transmembrane region" description="Helical" evidence="2">
    <location>
        <begin position="147"/>
        <end position="165"/>
    </location>
</feature>
<dbReference type="EMBL" id="JASCIS010000001">
    <property type="protein sequence ID" value="MDI3416996.1"/>
    <property type="molecule type" value="Genomic_DNA"/>
</dbReference>
<accession>A0ABT6SN04</accession>
<feature type="transmembrane region" description="Helical" evidence="2">
    <location>
        <begin position="185"/>
        <end position="205"/>
    </location>
</feature>
<proteinExistence type="predicted"/>
<keyword evidence="2" id="KW-0812">Transmembrane</keyword>
<sequence>MSDSRTARTGMASDNAPVGDAESGAGVTQRRTGRRGAVDPVKALIHRHRGLCERAVDPLEIAAGLEAHGVTDRTAARYRHRDVFSLAEEMYARVPRDERPSAMRPAPTADPAAGRPPRAHALLALLPPAVGVGTVVAYELTGGRGRLAALGVGMFALAVALRIALRRGPLRARGGTLPGTRAWTVFLLLYALFGDGLLRAALAGGPDAPWPPDTATLLGLALAYAPAVWCARLFATGARRRLGQSRGLEEFAAGTRPLLLALVALYAAAAGGLLVLAGQVLGQAGPPLGAVLLCVLLLLARMLTAYGFRVAPGFVLGGVCALEGLAVAAVFGARLPGCELLAVPVETVGAGAVPALACGAGVLVLLVAATRRLTRASAHAAGPGDSP</sequence>
<feature type="transmembrane region" description="Helical" evidence="2">
    <location>
        <begin position="258"/>
        <end position="282"/>
    </location>
</feature>
<feature type="transmembrane region" description="Helical" evidence="2">
    <location>
        <begin position="121"/>
        <end position="141"/>
    </location>
</feature>
<name>A0ABT6SN04_9ACTN</name>
<dbReference type="RefSeq" id="WP_282532930.1">
    <property type="nucleotide sequence ID" value="NZ_JASCIS010000001.1"/>
</dbReference>
<feature type="region of interest" description="Disordered" evidence="1">
    <location>
        <begin position="1"/>
        <end position="39"/>
    </location>
</feature>